<comment type="caution">
    <text evidence="2">The sequence shown here is derived from an EMBL/GenBank/DDBJ whole genome shotgun (WGS) entry which is preliminary data.</text>
</comment>
<feature type="compositionally biased region" description="Low complexity" evidence="1">
    <location>
        <begin position="635"/>
        <end position="660"/>
    </location>
</feature>
<feature type="region of interest" description="Disordered" evidence="1">
    <location>
        <begin position="580"/>
        <end position="673"/>
    </location>
</feature>
<dbReference type="GO" id="GO:0016787">
    <property type="term" value="F:hydrolase activity"/>
    <property type="evidence" value="ECO:0007669"/>
    <property type="project" value="UniProtKB-KW"/>
</dbReference>
<evidence type="ECO:0000313" key="2">
    <source>
        <dbReference type="EMBL" id="GBF95751.1"/>
    </source>
</evidence>
<dbReference type="InParanoid" id="A0A2V0P798"/>
<evidence type="ECO:0000313" key="3">
    <source>
        <dbReference type="Proteomes" id="UP000247498"/>
    </source>
</evidence>
<sequence>MVSSFPLPLKGEVDDTKPGADEEAQFPDGDGKNKNPAFYNQQKRKGGPLFFLRRGWFWSALLAVAAASVVAPLAVRYQRGLKQVPLPVVRTSSAAARPWAGAVSAVPDPPSCDDLSGDLLNGTLSGGTLPPRIKVDGARLASADGGGDLALRGVVWPGFDAGATFVELPGLDTAGRGNATVWEAADFGSAVGALRLLGFNAVVLPFSFDALLAAPGNVARACPGERPNATAAAARTAVPGREPQGGLPQAPSLDAPARPEGDDGATCNAGVPDGPSALARLLWTAEYAARAGLYVVLRYSPPPTPRRGGAAPGPLELDSPAAFAAAWQRLGAALACSPAWRGALAGRLGLGLLDAPAVHGLGWRGGGGGEKPPLGEYYLAAADALWRLLSDGGADYDSTPLLLLAGGGAGGDDFAAGPERAAAAGSEDAAAFFGALADRSYAGRVVLAPRLAPAVSTGAAAASGLQQWDARWGGLQSEGFCSNATGTSVCRQYPAVAGIGARLDDGGEAARLDAVAPLLAGKGPAEGGATAARVIGWFWEPFVDYGSASGRALLRGDPASPFQWAALAWLQDKAGLRPWYWQPQRAPGSSTDTNSTDAGASSGGSGAGSSSGSSSDDGGSSSSSSSANGGGGDGSSNTSGSSGSNTASGDGSSTSGSTSGSRHRRQLLRGLAY</sequence>
<dbReference type="AlphaFoldDB" id="A0A2V0P798"/>
<evidence type="ECO:0000256" key="1">
    <source>
        <dbReference type="SAM" id="MobiDB-lite"/>
    </source>
</evidence>
<dbReference type="OrthoDB" id="10639764at2759"/>
<gene>
    <name evidence="2" type="ORF">Rsub_08187</name>
</gene>
<feature type="compositionally biased region" description="Low complexity" evidence="1">
    <location>
        <begin position="610"/>
        <end position="627"/>
    </location>
</feature>
<dbReference type="EMBL" id="BDRX01000070">
    <property type="protein sequence ID" value="GBF95751.1"/>
    <property type="molecule type" value="Genomic_DNA"/>
</dbReference>
<dbReference type="Gene3D" id="3.20.20.80">
    <property type="entry name" value="Glycosidases"/>
    <property type="match status" value="1"/>
</dbReference>
<accession>A0A2V0P798</accession>
<feature type="compositionally biased region" description="Basic and acidic residues" evidence="1">
    <location>
        <begin position="11"/>
        <end position="20"/>
    </location>
</feature>
<keyword evidence="3" id="KW-1185">Reference proteome</keyword>
<proteinExistence type="predicted"/>
<reference evidence="2 3" key="1">
    <citation type="journal article" date="2018" name="Sci. Rep.">
        <title>Raphidocelis subcapitata (=Pseudokirchneriella subcapitata) provides an insight into genome evolution and environmental adaptations in the Sphaeropleales.</title>
        <authorList>
            <person name="Suzuki S."/>
            <person name="Yamaguchi H."/>
            <person name="Nakajima N."/>
            <person name="Kawachi M."/>
        </authorList>
    </citation>
    <scope>NUCLEOTIDE SEQUENCE [LARGE SCALE GENOMIC DNA]</scope>
    <source>
        <strain evidence="2 3">NIES-35</strain>
    </source>
</reference>
<feature type="region of interest" description="Disordered" evidence="1">
    <location>
        <begin position="1"/>
        <end position="39"/>
    </location>
</feature>
<feature type="region of interest" description="Disordered" evidence="1">
    <location>
        <begin position="230"/>
        <end position="270"/>
    </location>
</feature>
<organism evidence="2 3">
    <name type="scientific">Raphidocelis subcapitata</name>
    <dbReference type="NCBI Taxonomy" id="307507"/>
    <lineage>
        <taxon>Eukaryota</taxon>
        <taxon>Viridiplantae</taxon>
        <taxon>Chlorophyta</taxon>
        <taxon>core chlorophytes</taxon>
        <taxon>Chlorophyceae</taxon>
        <taxon>CS clade</taxon>
        <taxon>Sphaeropleales</taxon>
        <taxon>Selenastraceae</taxon>
        <taxon>Raphidocelis</taxon>
    </lineage>
</organism>
<keyword evidence="2" id="KW-0378">Hydrolase</keyword>
<dbReference type="Proteomes" id="UP000247498">
    <property type="component" value="Unassembled WGS sequence"/>
</dbReference>
<name>A0A2V0P798_9CHLO</name>
<protein>
    <submittedName>
        <fullName evidence="2">Glycoside hydrolase</fullName>
    </submittedName>
</protein>